<dbReference type="SUPFAM" id="SSF53335">
    <property type="entry name" value="S-adenosyl-L-methionine-dependent methyltransferases"/>
    <property type="match status" value="1"/>
</dbReference>
<gene>
    <name evidence="2" type="ORF">A7979_06430</name>
</gene>
<sequence>MVEIVDSYSDKVSKVYNTLLGGDEVADVIAEECERFIFEKDVLDVGTGTGDILCRWSHLANSVCGIDLSHAMLEQAEKVIDKSRVKLYQADFMKDLSWLGVFDVVISNRGSLACVLSPEQLELALKNISAVISPGGKLVVEMYSYLAYKKISESQKIPFAFEGLRGVMFADICGDILYFNTRLDESPVGEIQFAERVILLPVQKIINIFARAGFVYDEEGSFISDGDEAFDWLVFDYAN</sequence>
<comment type="caution">
    <text evidence="2">The sequence shown here is derived from an EMBL/GenBank/DDBJ whole genome shotgun (WGS) entry which is preliminary data.</text>
</comment>
<proteinExistence type="predicted"/>
<protein>
    <recommendedName>
        <fullName evidence="1">Methyltransferase domain-containing protein</fullName>
    </recommendedName>
</protein>
<evidence type="ECO:0000313" key="3">
    <source>
        <dbReference type="Proteomes" id="UP000192359"/>
    </source>
</evidence>
<dbReference type="CDD" id="cd02440">
    <property type="entry name" value="AdoMet_MTases"/>
    <property type="match status" value="1"/>
</dbReference>
<accession>A0A1Y1RLQ0</accession>
<dbReference type="EMBL" id="LXWF01000043">
    <property type="protein sequence ID" value="ORC15380.1"/>
    <property type="molecule type" value="Genomic_DNA"/>
</dbReference>
<keyword evidence="3" id="KW-1185">Reference proteome</keyword>
<dbReference type="Pfam" id="PF13649">
    <property type="entry name" value="Methyltransf_25"/>
    <property type="match status" value="1"/>
</dbReference>
<organism evidence="2 3">
    <name type="scientific">Rothia nasimurium</name>
    <dbReference type="NCBI Taxonomy" id="85336"/>
    <lineage>
        <taxon>Bacteria</taxon>
        <taxon>Bacillati</taxon>
        <taxon>Actinomycetota</taxon>
        <taxon>Actinomycetes</taxon>
        <taxon>Micrococcales</taxon>
        <taxon>Micrococcaceae</taxon>
        <taxon>Rothia</taxon>
    </lineage>
</organism>
<dbReference type="OrthoDB" id="21342at2"/>
<dbReference type="InterPro" id="IPR041698">
    <property type="entry name" value="Methyltransf_25"/>
</dbReference>
<dbReference type="RefSeq" id="WP_083093123.1">
    <property type="nucleotide sequence ID" value="NZ_LXWF01000043.1"/>
</dbReference>
<evidence type="ECO:0000313" key="2">
    <source>
        <dbReference type="EMBL" id="ORC15380.1"/>
    </source>
</evidence>
<name>A0A1Y1RLQ0_9MICC</name>
<dbReference type="AlphaFoldDB" id="A0A1Y1RLQ0"/>
<dbReference type="Proteomes" id="UP000192359">
    <property type="component" value="Unassembled WGS sequence"/>
</dbReference>
<dbReference type="Gene3D" id="3.40.50.150">
    <property type="entry name" value="Vaccinia Virus protein VP39"/>
    <property type="match status" value="1"/>
</dbReference>
<dbReference type="InterPro" id="IPR029063">
    <property type="entry name" value="SAM-dependent_MTases_sf"/>
</dbReference>
<evidence type="ECO:0000259" key="1">
    <source>
        <dbReference type="Pfam" id="PF13649"/>
    </source>
</evidence>
<dbReference type="PANTHER" id="PTHR43591">
    <property type="entry name" value="METHYLTRANSFERASE"/>
    <property type="match status" value="1"/>
</dbReference>
<feature type="domain" description="Methyltransferase" evidence="1">
    <location>
        <begin position="42"/>
        <end position="136"/>
    </location>
</feature>
<reference evidence="2 3" key="1">
    <citation type="submission" date="2016-05" db="EMBL/GenBank/DDBJ databases">
        <title>Draft genome sequence of a porcine commensal Rothia nasimurium.</title>
        <authorList>
            <person name="Gaiser R.A."/>
            <person name="Van Baarlen P."/>
            <person name="Wells J.M."/>
        </authorList>
    </citation>
    <scope>NUCLEOTIDE SEQUENCE [LARGE SCALE GENOMIC DNA]</scope>
    <source>
        <strain evidence="2 3">PT-32</strain>
    </source>
</reference>